<feature type="compositionally biased region" description="Acidic residues" evidence="1">
    <location>
        <begin position="597"/>
        <end position="610"/>
    </location>
</feature>
<keyword evidence="3" id="KW-1185">Reference proteome</keyword>
<accession>A0ABQ0L4F3</accession>
<feature type="compositionally biased region" description="Acidic residues" evidence="1">
    <location>
        <begin position="95"/>
        <end position="105"/>
    </location>
</feature>
<evidence type="ECO:0000313" key="3">
    <source>
        <dbReference type="Proteomes" id="UP000815677"/>
    </source>
</evidence>
<feature type="compositionally biased region" description="Acidic residues" evidence="1">
    <location>
        <begin position="164"/>
        <end position="175"/>
    </location>
</feature>
<reference evidence="2" key="1">
    <citation type="submission" date="2014-09" db="EMBL/GenBank/DDBJ databases">
        <title>Genome sequence of the luminous mushroom Mycena chlorophos for searching fungal bioluminescence genes.</title>
        <authorList>
            <person name="Tanaka Y."/>
            <person name="Kasuga D."/>
            <person name="Oba Y."/>
            <person name="Hase S."/>
            <person name="Sato K."/>
            <person name="Oba Y."/>
            <person name="Sakakibara Y."/>
        </authorList>
    </citation>
    <scope>NUCLEOTIDE SEQUENCE</scope>
</reference>
<feature type="compositionally biased region" description="Basic residues" evidence="1">
    <location>
        <begin position="620"/>
        <end position="634"/>
    </location>
</feature>
<feature type="compositionally biased region" description="Basic residues" evidence="1">
    <location>
        <begin position="142"/>
        <end position="153"/>
    </location>
</feature>
<feature type="compositionally biased region" description="Basic residues" evidence="1">
    <location>
        <begin position="109"/>
        <end position="121"/>
    </location>
</feature>
<feature type="region of interest" description="Disordered" evidence="1">
    <location>
        <begin position="585"/>
        <end position="634"/>
    </location>
</feature>
<feature type="non-terminal residue" evidence="2">
    <location>
        <position position="634"/>
    </location>
</feature>
<sequence>GTTLAPYLDLSKIPVARYVRPLPKRTPRTPVHPSSPLPSSPLPLRVPETPPRANSPPFDPELDEGGGDVSDRDPDWEQVRDEKRKVRASKCLPESSEEEEDEDEEPTMRKGKRKLVAKKKAQPVEDFDDDDAAPAPSTSTKPKPKGKGKGKAKRPAEQAPGLSADEDKDEDEDEDAAFRSGPIDHAAIDAAQQLETAFYDTLAKIAKELKVNPHSLAVAAGISTRWARDINPWSAFQFWVRVHDPIREGETPEQYRTRVSSEYSAKVDGLDKAARDSVMAPYVDYFRRHRLGSAELSKREKPGGGWLSKETRVLNNQCEHLNVSAAISIIGIALHAESANDRMLTFGTSSLQTEMGTRHGAEFHELTSKLTALMDKTIREINAEENGRRIPNPLPLVPFKGDAPGKKRGKKDDGKAKSGDSSVRDHDRAQCSRLLKNDVHIVLIDRDQMTPAEAEDTFPNAAWKTWAKTAVTLHLCIKNWDDALKQPGCFPDSNFSFGNIKGKETHEGVTKAKALKRMVVSMVDAYRRRETGEDDDELDSLVPQVVSWSEDQMELEDPSAVPIVVAADGTVLLRASAADSVVRNAIKLGKRKRDVGASDDEDDEDDEDEDAPRPEPAPRPKPKRIAKKAKPASA</sequence>
<feature type="compositionally biased region" description="Basic and acidic residues" evidence="1">
    <location>
        <begin position="410"/>
        <end position="427"/>
    </location>
</feature>
<proteinExistence type="predicted"/>
<evidence type="ECO:0000313" key="2">
    <source>
        <dbReference type="EMBL" id="GAT44726.1"/>
    </source>
</evidence>
<organism evidence="2 3">
    <name type="scientific">Mycena chlorophos</name>
    <name type="common">Agaric fungus</name>
    <name type="synonym">Agaricus chlorophos</name>
    <dbReference type="NCBI Taxonomy" id="658473"/>
    <lineage>
        <taxon>Eukaryota</taxon>
        <taxon>Fungi</taxon>
        <taxon>Dikarya</taxon>
        <taxon>Basidiomycota</taxon>
        <taxon>Agaricomycotina</taxon>
        <taxon>Agaricomycetes</taxon>
        <taxon>Agaricomycetidae</taxon>
        <taxon>Agaricales</taxon>
        <taxon>Marasmiineae</taxon>
        <taxon>Mycenaceae</taxon>
        <taxon>Mycena</taxon>
    </lineage>
</organism>
<gene>
    <name evidence="2" type="ORF">MCHLO_02337</name>
</gene>
<dbReference type="EMBL" id="DF840117">
    <property type="protein sequence ID" value="GAT44726.1"/>
    <property type="molecule type" value="Genomic_DNA"/>
</dbReference>
<name>A0ABQ0L4F3_MYCCL</name>
<protein>
    <submittedName>
        <fullName evidence="2">Uncharacterized protein</fullName>
    </submittedName>
</protein>
<feature type="non-terminal residue" evidence="2">
    <location>
        <position position="1"/>
    </location>
</feature>
<feature type="region of interest" description="Disordered" evidence="1">
    <location>
        <begin position="383"/>
        <end position="427"/>
    </location>
</feature>
<evidence type="ECO:0000256" key="1">
    <source>
        <dbReference type="SAM" id="MobiDB-lite"/>
    </source>
</evidence>
<feature type="compositionally biased region" description="Pro residues" evidence="1">
    <location>
        <begin position="48"/>
        <end position="59"/>
    </location>
</feature>
<feature type="region of interest" description="Disordered" evidence="1">
    <location>
        <begin position="19"/>
        <end position="176"/>
    </location>
</feature>
<feature type="compositionally biased region" description="Basic and acidic residues" evidence="1">
    <location>
        <begin position="69"/>
        <end position="84"/>
    </location>
</feature>
<dbReference type="Proteomes" id="UP000815677">
    <property type="component" value="Unassembled WGS sequence"/>
</dbReference>